<comment type="pathway">
    <text evidence="5">Cofactor biosynthesis; adenosylcobalamin biosynthesis; adenosylcobalamin from cob(II)yrinate a,c-diamide: step 6/7.</text>
</comment>
<keyword evidence="11 21" id="KW-0808">Transferase</keyword>
<evidence type="ECO:0000313" key="22">
    <source>
        <dbReference type="Proteomes" id="UP000290921"/>
    </source>
</evidence>
<dbReference type="SUPFAM" id="SSF52540">
    <property type="entry name" value="P-loop containing nucleoside triphosphate hydrolases"/>
    <property type="match status" value="1"/>
</dbReference>
<evidence type="ECO:0000256" key="16">
    <source>
        <dbReference type="ARBA" id="ARBA00029570"/>
    </source>
</evidence>
<dbReference type="Proteomes" id="UP000290921">
    <property type="component" value="Unassembled WGS sequence"/>
</dbReference>
<evidence type="ECO:0000256" key="1">
    <source>
        <dbReference type="ARBA" id="ARBA00000312"/>
    </source>
</evidence>
<dbReference type="GO" id="GO:0009236">
    <property type="term" value="P:cobalamin biosynthetic process"/>
    <property type="evidence" value="ECO:0007669"/>
    <property type="project" value="UniProtKB-UniPathway"/>
</dbReference>
<dbReference type="InterPro" id="IPR027417">
    <property type="entry name" value="P-loop_NTPase"/>
</dbReference>
<evidence type="ECO:0000256" key="9">
    <source>
        <dbReference type="ARBA" id="ARBA00012523"/>
    </source>
</evidence>
<accession>A0A4Q0VBX2</accession>
<evidence type="ECO:0000256" key="15">
    <source>
        <dbReference type="ARBA" id="ARBA00023134"/>
    </source>
</evidence>
<keyword evidence="15 19" id="KW-0342">GTP-binding</keyword>
<comment type="catalytic activity">
    <reaction evidence="2">
        <text>adenosylcob(III)inamide phosphate + GTP + H(+) = adenosylcob(III)inamide-GDP + diphosphate</text>
        <dbReference type="Rhea" id="RHEA:22712"/>
        <dbReference type="ChEBI" id="CHEBI:15378"/>
        <dbReference type="ChEBI" id="CHEBI:33019"/>
        <dbReference type="ChEBI" id="CHEBI:37565"/>
        <dbReference type="ChEBI" id="CHEBI:58502"/>
        <dbReference type="ChEBI" id="CHEBI:60487"/>
        <dbReference type="EC" id="2.7.7.62"/>
    </reaction>
</comment>
<evidence type="ECO:0000256" key="7">
    <source>
        <dbReference type="ARBA" id="ARBA00007490"/>
    </source>
</evidence>
<dbReference type="InterPro" id="IPR003203">
    <property type="entry name" value="CobU/CobP"/>
</dbReference>
<evidence type="ECO:0000313" key="23">
    <source>
        <dbReference type="Proteomes" id="UP001321763"/>
    </source>
</evidence>
<keyword evidence="10" id="KW-0169">Cobalamin biosynthesis</keyword>
<reference evidence="20 23" key="2">
    <citation type="submission" date="2022-09" db="EMBL/GenBank/DDBJ databases">
        <title>complete genome sequences of Clostridium tetani str. KHSU-234311-028 isolated from soil.</title>
        <authorList>
            <person name="Sekizuka T."/>
            <person name="Shitada C."/>
            <person name="Takahashi M."/>
            <person name="Kuroda M."/>
        </authorList>
    </citation>
    <scope>NUCLEOTIDE SEQUENCE [LARGE SCALE GENOMIC DNA]</scope>
    <source>
        <strain evidence="20 23">KHSU-234311-028</strain>
    </source>
</reference>
<feature type="binding site" evidence="19">
    <location>
        <position position="63"/>
    </location>
    <ligand>
        <name>GTP</name>
        <dbReference type="ChEBI" id="CHEBI:37565"/>
    </ligand>
</feature>
<evidence type="ECO:0000256" key="12">
    <source>
        <dbReference type="ARBA" id="ARBA00022741"/>
    </source>
</evidence>
<evidence type="ECO:0000256" key="3">
    <source>
        <dbReference type="ARBA" id="ARBA00001522"/>
    </source>
</evidence>
<feature type="binding site" evidence="19">
    <location>
        <begin position="11"/>
        <end position="18"/>
    </location>
    <ligand>
        <name>GTP</name>
        <dbReference type="ChEBI" id="CHEBI:37565"/>
    </ligand>
</feature>
<gene>
    <name evidence="20" type="primary">cobU</name>
    <name evidence="21" type="ORF">DP130_11135</name>
    <name evidence="20" type="ORF">K234311028_05380</name>
</gene>
<evidence type="ECO:0000256" key="6">
    <source>
        <dbReference type="ARBA" id="ARBA00005159"/>
    </source>
</evidence>
<comment type="function">
    <text evidence="4">Catalyzes ATP-dependent phosphorylation of adenosylcobinamide and addition of GMP to adenosylcobinamide phosphate.</text>
</comment>
<evidence type="ECO:0000256" key="2">
    <source>
        <dbReference type="ARBA" id="ARBA00000711"/>
    </source>
</evidence>
<feature type="binding site" evidence="19">
    <location>
        <begin position="35"/>
        <end position="37"/>
    </location>
    <ligand>
        <name>GTP</name>
        <dbReference type="ChEBI" id="CHEBI:37565"/>
    </ligand>
</feature>
<dbReference type="NCBIfam" id="NF004469">
    <property type="entry name" value="PRK05800.1"/>
    <property type="match status" value="1"/>
</dbReference>
<evidence type="ECO:0000256" key="4">
    <source>
        <dbReference type="ARBA" id="ARBA00003889"/>
    </source>
</evidence>
<comment type="catalytic activity">
    <reaction evidence="1">
        <text>adenosylcob(III)inamide + ATP = adenosylcob(III)inamide phosphate + ADP + H(+)</text>
        <dbReference type="Rhea" id="RHEA:15769"/>
        <dbReference type="ChEBI" id="CHEBI:2480"/>
        <dbReference type="ChEBI" id="CHEBI:15378"/>
        <dbReference type="ChEBI" id="CHEBI:30616"/>
        <dbReference type="ChEBI" id="CHEBI:58502"/>
        <dbReference type="ChEBI" id="CHEBI:456216"/>
        <dbReference type="EC" id="2.7.1.156"/>
    </reaction>
</comment>
<dbReference type="GO" id="GO:0005525">
    <property type="term" value="F:GTP binding"/>
    <property type="evidence" value="ECO:0007669"/>
    <property type="project" value="UniProtKB-KW"/>
</dbReference>
<dbReference type="EC" id="2.7.7.62" evidence="9"/>
<feature type="binding site" evidence="19">
    <location>
        <begin position="52"/>
        <end position="55"/>
    </location>
    <ligand>
        <name>GTP</name>
        <dbReference type="ChEBI" id="CHEBI:37565"/>
    </ligand>
</feature>
<keyword evidence="14" id="KW-0067">ATP-binding</keyword>
<keyword evidence="12 19" id="KW-0547">Nucleotide-binding</keyword>
<dbReference type="EMBL" id="QMAP01000011">
    <property type="protein sequence ID" value="RXI46114.1"/>
    <property type="molecule type" value="Genomic_DNA"/>
</dbReference>
<dbReference type="Pfam" id="PF02283">
    <property type="entry name" value="CobU"/>
    <property type="match status" value="1"/>
</dbReference>
<evidence type="ECO:0000256" key="14">
    <source>
        <dbReference type="ARBA" id="ARBA00022840"/>
    </source>
</evidence>
<feature type="binding site" evidence="19">
    <location>
        <position position="83"/>
    </location>
    <ligand>
        <name>GTP</name>
        <dbReference type="ChEBI" id="CHEBI:37565"/>
    </ligand>
</feature>
<organism evidence="21 22">
    <name type="scientific">Clostridium tetani</name>
    <dbReference type="NCBI Taxonomy" id="1513"/>
    <lineage>
        <taxon>Bacteria</taxon>
        <taxon>Bacillati</taxon>
        <taxon>Bacillota</taxon>
        <taxon>Clostridia</taxon>
        <taxon>Eubacteriales</taxon>
        <taxon>Clostridiaceae</taxon>
        <taxon>Clostridium</taxon>
    </lineage>
</organism>
<dbReference type="GO" id="GO:0005524">
    <property type="term" value="F:ATP binding"/>
    <property type="evidence" value="ECO:0007669"/>
    <property type="project" value="UniProtKB-KW"/>
</dbReference>
<proteinExistence type="inferred from homology"/>
<protein>
    <recommendedName>
        <fullName evidence="16">Adenosylcobinamide kinase</fullName>
        <ecNumber evidence="8">2.7.1.156</ecNumber>
        <ecNumber evidence="9">2.7.7.62</ecNumber>
    </recommendedName>
    <alternativeName>
        <fullName evidence="17">Adenosylcobinamide-phosphate guanylyltransferase</fullName>
    </alternativeName>
</protein>
<evidence type="ECO:0000256" key="17">
    <source>
        <dbReference type="ARBA" id="ARBA00030571"/>
    </source>
</evidence>
<dbReference type="GO" id="GO:0008820">
    <property type="term" value="F:cobinamide phosphate guanylyltransferase activity"/>
    <property type="evidence" value="ECO:0007669"/>
    <property type="project" value="UniProtKB-EC"/>
</dbReference>
<sequence length="184" mass="21025">MSSGKVVLVTGGSRSGKSSFAEELLKDKDDVLYIATSIVTDEEMEDRVKKHKERRNSSWETYEGYLNLDKAIENSDKKYILLDCVTIMTTNIMFKDEKDLEKVSMDELDKITENIKKEFDKLISKIREEDKTIIMVTNEVGLGLVPAYKIGRIFRDIAGFVNQHIGKKADEIYLVCCGQPMKIK</sequence>
<evidence type="ECO:0000256" key="19">
    <source>
        <dbReference type="PIRSR" id="PIRSR006135-2"/>
    </source>
</evidence>
<dbReference type="EMBL" id="AP026818">
    <property type="protein sequence ID" value="BDR80292.1"/>
    <property type="molecule type" value="Genomic_DNA"/>
</dbReference>
<evidence type="ECO:0000256" key="18">
    <source>
        <dbReference type="PIRSR" id="PIRSR006135-1"/>
    </source>
</evidence>
<keyword evidence="13 21" id="KW-0418">Kinase</keyword>
<evidence type="ECO:0000256" key="5">
    <source>
        <dbReference type="ARBA" id="ARBA00004692"/>
    </source>
</evidence>
<dbReference type="EC" id="2.7.1.156" evidence="8"/>
<name>A0A4Q0VBX2_CLOTA</name>
<dbReference type="RefSeq" id="WP_129009503.1">
    <property type="nucleotide sequence ID" value="NZ_AP026806.1"/>
</dbReference>
<dbReference type="AlphaFoldDB" id="A0A4Q0VBX2"/>
<dbReference type="UniPathway" id="UPA00148">
    <property type="reaction ID" value="UER00236"/>
</dbReference>
<evidence type="ECO:0000256" key="11">
    <source>
        <dbReference type="ARBA" id="ARBA00022679"/>
    </source>
</evidence>
<comment type="pathway">
    <text evidence="6">Cofactor biosynthesis; adenosylcobalamin biosynthesis; adenosylcobalamin from cob(II)yrinate a,c-diamide: step 5/7.</text>
</comment>
<comment type="catalytic activity">
    <reaction evidence="3">
        <text>adenosylcob(III)inamide + GTP = adenosylcob(III)inamide phosphate + GDP + H(+)</text>
        <dbReference type="Rhea" id="RHEA:15765"/>
        <dbReference type="ChEBI" id="CHEBI:2480"/>
        <dbReference type="ChEBI" id="CHEBI:15378"/>
        <dbReference type="ChEBI" id="CHEBI:37565"/>
        <dbReference type="ChEBI" id="CHEBI:58189"/>
        <dbReference type="ChEBI" id="CHEBI:58502"/>
        <dbReference type="EC" id="2.7.1.156"/>
    </reaction>
</comment>
<comment type="similarity">
    <text evidence="7">Belongs to the CobU/CobP family.</text>
</comment>
<dbReference type="CDD" id="cd00544">
    <property type="entry name" value="CobU"/>
    <property type="match status" value="1"/>
</dbReference>
<feature type="active site" description="GMP-histidine intermediate" evidence="18">
    <location>
        <position position="51"/>
    </location>
</feature>
<evidence type="ECO:0000313" key="21">
    <source>
        <dbReference type="EMBL" id="RXI46114.1"/>
    </source>
</evidence>
<evidence type="ECO:0000256" key="10">
    <source>
        <dbReference type="ARBA" id="ARBA00022573"/>
    </source>
</evidence>
<dbReference type="GO" id="GO:0043752">
    <property type="term" value="F:adenosylcobinamide kinase activity"/>
    <property type="evidence" value="ECO:0007669"/>
    <property type="project" value="UniProtKB-EC"/>
</dbReference>
<dbReference type="Gene3D" id="3.40.50.300">
    <property type="entry name" value="P-loop containing nucleotide triphosphate hydrolases"/>
    <property type="match status" value="1"/>
</dbReference>
<keyword evidence="21" id="KW-0548">Nucleotidyltransferase</keyword>
<dbReference type="PANTHER" id="PTHR34848">
    <property type="match status" value="1"/>
</dbReference>
<dbReference type="PIRSF" id="PIRSF006135">
    <property type="entry name" value="CobU"/>
    <property type="match status" value="1"/>
</dbReference>
<dbReference type="Proteomes" id="UP001321763">
    <property type="component" value="Chromosome"/>
</dbReference>
<evidence type="ECO:0000256" key="13">
    <source>
        <dbReference type="ARBA" id="ARBA00022777"/>
    </source>
</evidence>
<evidence type="ECO:0000313" key="20">
    <source>
        <dbReference type="EMBL" id="BDR80292.1"/>
    </source>
</evidence>
<reference evidence="21 22" key="1">
    <citation type="submission" date="2018-06" db="EMBL/GenBank/DDBJ databases">
        <title>Genome conservation of Clostridium tetani.</title>
        <authorList>
            <person name="Bruggemann H."/>
            <person name="Popoff M.R."/>
        </authorList>
    </citation>
    <scope>NUCLEOTIDE SEQUENCE [LARGE SCALE GENOMIC DNA]</scope>
    <source>
        <strain evidence="21 22">2017.061</strain>
    </source>
</reference>
<evidence type="ECO:0000256" key="8">
    <source>
        <dbReference type="ARBA" id="ARBA00012016"/>
    </source>
</evidence>
<dbReference type="PANTHER" id="PTHR34848:SF1">
    <property type="entry name" value="BIFUNCTIONAL ADENOSYLCOBALAMIN BIOSYNTHESIS PROTEIN COBU"/>
    <property type="match status" value="1"/>
</dbReference>